<dbReference type="Gramene" id="OIW16942">
    <property type="protein sequence ID" value="OIW16942"/>
    <property type="gene ID" value="TanjilG_00139"/>
</dbReference>
<dbReference type="Proteomes" id="UP000188354">
    <property type="component" value="Unassembled WGS sequence"/>
</dbReference>
<keyword evidence="3" id="KW-1185">Reference proteome</keyword>
<feature type="compositionally biased region" description="Basic and acidic residues" evidence="1">
    <location>
        <begin position="46"/>
        <end position="56"/>
    </location>
</feature>
<gene>
    <name evidence="2" type="ORF">TanjilG_00139</name>
</gene>
<proteinExistence type="predicted"/>
<evidence type="ECO:0000313" key="3">
    <source>
        <dbReference type="Proteomes" id="UP000188354"/>
    </source>
</evidence>
<dbReference type="EMBL" id="MLAU01000738">
    <property type="protein sequence ID" value="OIW16942.1"/>
    <property type="molecule type" value="Genomic_DNA"/>
</dbReference>
<organism evidence="2 3">
    <name type="scientific">Lupinus angustifolius</name>
    <name type="common">Narrow-leaved blue lupine</name>
    <dbReference type="NCBI Taxonomy" id="3871"/>
    <lineage>
        <taxon>Eukaryota</taxon>
        <taxon>Viridiplantae</taxon>
        <taxon>Streptophyta</taxon>
        <taxon>Embryophyta</taxon>
        <taxon>Tracheophyta</taxon>
        <taxon>Spermatophyta</taxon>
        <taxon>Magnoliopsida</taxon>
        <taxon>eudicotyledons</taxon>
        <taxon>Gunneridae</taxon>
        <taxon>Pentapetalae</taxon>
        <taxon>rosids</taxon>
        <taxon>fabids</taxon>
        <taxon>Fabales</taxon>
        <taxon>Fabaceae</taxon>
        <taxon>Papilionoideae</taxon>
        <taxon>50 kb inversion clade</taxon>
        <taxon>genistoids sensu lato</taxon>
        <taxon>core genistoids</taxon>
        <taxon>Genisteae</taxon>
        <taxon>Lupinus</taxon>
    </lineage>
</organism>
<sequence length="140" mass="15583">MASIQCVAVSSGSESGDSTTIESRIRKEIAVEEIEASGGLNGGSEKIARHEKEGVTREGGSIFEEAQSGDGRRFSDRRSEVLKHFLTVEGKMKLWVIFILILQRARPRYKPILGFNFKFATVLLRVAELVCPFSIYFVVN</sequence>
<comment type="caution">
    <text evidence="2">The sequence shown here is derived from an EMBL/GenBank/DDBJ whole genome shotgun (WGS) entry which is preliminary data.</text>
</comment>
<feature type="region of interest" description="Disordered" evidence="1">
    <location>
        <begin position="39"/>
        <end position="75"/>
    </location>
</feature>
<reference evidence="2 3" key="1">
    <citation type="journal article" date="2017" name="Plant Biotechnol. J.">
        <title>A comprehensive draft genome sequence for lupin (Lupinus angustifolius), an emerging health food: insights into plant-microbe interactions and legume evolution.</title>
        <authorList>
            <person name="Hane J.K."/>
            <person name="Ming Y."/>
            <person name="Kamphuis L.G."/>
            <person name="Nelson M.N."/>
            <person name="Garg G."/>
            <person name="Atkins C.A."/>
            <person name="Bayer P.E."/>
            <person name="Bravo A."/>
            <person name="Bringans S."/>
            <person name="Cannon S."/>
            <person name="Edwards D."/>
            <person name="Foley R."/>
            <person name="Gao L.L."/>
            <person name="Harrison M.J."/>
            <person name="Huang W."/>
            <person name="Hurgobin B."/>
            <person name="Li S."/>
            <person name="Liu C.W."/>
            <person name="McGrath A."/>
            <person name="Morahan G."/>
            <person name="Murray J."/>
            <person name="Weller J."/>
            <person name="Jian J."/>
            <person name="Singh K.B."/>
        </authorList>
    </citation>
    <scope>NUCLEOTIDE SEQUENCE [LARGE SCALE GENOMIC DNA]</scope>
    <source>
        <strain evidence="3">cv. Tanjil</strain>
        <tissue evidence="2">Whole plant</tissue>
    </source>
</reference>
<accession>A0A394D066</accession>
<dbReference type="AlphaFoldDB" id="A0A394D066"/>
<evidence type="ECO:0000256" key="1">
    <source>
        <dbReference type="SAM" id="MobiDB-lite"/>
    </source>
</evidence>
<name>A0A394D066_LUPAN</name>
<protein>
    <submittedName>
        <fullName evidence="2">Uncharacterized protein</fullName>
    </submittedName>
</protein>
<evidence type="ECO:0000313" key="2">
    <source>
        <dbReference type="EMBL" id="OIW16942.1"/>
    </source>
</evidence>